<dbReference type="eggNOG" id="arCOG01119">
    <property type="taxonomic scope" value="Archaea"/>
</dbReference>
<gene>
    <name evidence="1" type="ORF">K933_07117</name>
</gene>
<dbReference type="InterPro" id="IPR014845">
    <property type="entry name" value="GYD/TTHA1554"/>
</dbReference>
<dbReference type="AlphaFoldDB" id="V4J092"/>
<reference evidence="1 2" key="1">
    <citation type="journal article" date="2013" name="Genome Announc.">
        <title>Draft Genome Sequence of 'Candidatus Halobonum tyrrellensis' Strain G22, Isolated from the Hypersaline Waters of Lake Tyrrell, Australia.</title>
        <authorList>
            <person name="Ugalde J.A."/>
            <person name="Narasingarao P."/>
            <person name="Kuo S."/>
            <person name="Podell S."/>
            <person name="Allen E.E."/>
        </authorList>
    </citation>
    <scope>NUCLEOTIDE SEQUENCE [LARGE SCALE GENOMIC DNA]</scope>
    <source>
        <strain evidence="1 2">G22</strain>
    </source>
</reference>
<protein>
    <submittedName>
        <fullName evidence="1">Gyd domain</fullName>
    </submittedName>
</protein>
<dbReference type="RefSeq" id="WP_023394010.1">
    <property type="nucleotide sequence ID" value="NZ_ASGZ01000023.1"/>
</dbReference>
<dbReference type="Proteomes" id="UP000017840">
    <property type="component" value="Unassembled WGS sequence"/>
</dbReference>
<accession>V4J092</accession>
<proteinExistence type="predicted"/>
<name>V4J092_9EURY</name>
<comment type="caution">
    <text evidence="1">The sequence shown here is derived from an EMBL/GenBank/DDBJ whole genome shotgun (WGS) entry which is preliminary data.</text>
</comment>
<evidence type="ECO:0000313" key="2">
    <source>
        <dbReference type="Proteomes" id="UP000017840"/>
    </source>
</evidence>
<dbReference type="Pfam" id="PF08734">
    <property type="entry name" value="GYD"/>
    <property type="match status" value="1"/>
</dbReference>
<dbReference type="OrthoDB" id="35699at2157"/>
<keyword evidence="2" id="KW-1185">Reference proteome</keyword>
<dbReference type="EMBL" id="ASGZ01000023">
    <property type="protein sequence ID" value="ESP88847.1"/>
    <property type="molecule type" value="Genomic_DNA"/>
</dbReference>
<organism evidence="1 2">
    <name type="scientific">Candidatus Halobonum tyrrellensis G22</name>
    <dbReference type="NCBI Taxonomy" id="1324957"/>
    <lineage>
        <taxon>Archaea</taxon>
        <taxon>Methanobacteriati</taxon>
        <taxon>Methanobacteriota</taxon>
        <taxon>Stenosarchaea group</taxon>
        <taxon>Halobacteria</taxon>
        <taxon>Halobacteriales</taxon>
        <taxon>Haloferacaceae</taxon>
        <taxon>Candidatus Halobonum</taxon>
    </lineage>
</organism>
<evidence type="ECO:0000313" key="1">
    <source>
        <dbReference type="EMBL" id="ESP88847.1"/>
    </source>
</evidence>
<sequence>MPTYVCEVDVEGETQNTQGLAARWGEIREGIERLGGELHDTYTVLGKYDFLVVFEVEDEHAAFQVSQVIEQHGLDTETMQAFPVERMGELVDDV</sequence>